<evidence type="ECO:0000313" key="3">
    <source>
        <dbReference type="Proteomes" id="UP000008974"/>
    </source>
</evidence>
<protein>
    <recommendedName>
        <fullName evidence="4">DNA-dependent RNA polymerase beta' subunit/160 kD subunit</fullName>
    </recommendedName>
</protein>
<dbReference type="AlphaFoldDB" id="E1F529"/>
<dbReference type="EMBL" id="ACVC01000182">
    <property type="protein sequence ID" value="EFO62445.1"/>
    <property type="molecule type" value="Genomic_DNA"/>
</dbReference>
<gene>
    <name evidence="2" type="ORF">GLP15_2395</name>
</gene>
<evidence type="ECO:0008006" key="4">
    <source>
        <dbReference type="Google" id="ProtNLM"/>
    </source>
</evidence>
<accession>E1F529</accession>
<comment type="caution">
    <text evidence="2">The sequence shown here is derived from an EMBL/GenBank/DDBJ whole genome shotgun (WGS) entry which is preliminary data.</text>
</comment>
<proteinExistence type="predicted"/>
<dbReference type="OrthoDB" id="10304934at2759"/>
<organism evidence="2 3">
    <name type="scientific">Giardia intestinalis (strain P15)</name>
    <name type="common">Giardia lamblia</name>
    <dbReference type="NCBI Taxonomy" id="658858"/>
    <lineage>
        <taxon>Eukaryota</taxon>
        <taxon>Metamonada</taxon>
        <taxon>Diplomonadida</taxon>
        <taxon>Hexamitidae</taxon>
        <taxon>Giardiinae</taxon>
        <taxon>Giardia</taxon>
    </lineage>
</organism>
<dbReference type="OMA" id="ERHALNY"/>
<reference evidence="2 3" key="1">
    <citation type="journal article" date="2010" name="BMC Genomics">
        <title>Genome analysis and comparative genomics of a Giardia intestinalis assemblage E isolate.</title>
        <authorList>
            <person name="Jerlstrom-Hultqvist J."/>
            <person name="Franzen O."/>
            <person name="Ankarklev J."/>
            <person name="Xu F."/>
            <person name="Nohynkova E."/>
            <person name="Andersson J.O."/>
            <person name="Svard S.G."/>
            <person name="Andersson B."/>
        </authorList>
    </citation>
    <scope>NUCLEOTIDE SEQUENCE [LARGE SCALE GENOMIC DNA]</scope>
    <source>
        <strain evidence="2 3">P15</strain>
    </source>
</reference>
<dbReference type="VEuPathDB" id="GiardiaDB:GLP15_2395"/>
<evidence type="ECO:0000256" key="1">
    <source>
        <dbReference type="SAM" id="MobiDB-lite"/>
    </source>
</evidence>
<name>E1F529_GIAIA</name>
<dbReference type="Proteomes" id="UP000008974">
    <property type="component" value="Unassembled WGS sequence"/>
</dbReference>
<sequence length="463" mass="51223">MVPKSSSMGYKFYGKGDRIYLGLLLLLSMQKGTLGEVIESTKIGSSPAKSSDSAITTLQSIKSFSRERCSPSAHEAKESIGIIPDVCNKEASSPKSNQSLASYQPSIDHLTIFKDQRRDTPNRLRGLSLPSILASNLSFSTTTAQSSTSQGDESVVEKPGNTVERAHPVTPRDIHDKKCSIKQYIKLLLPLKARVNGDEAEPLILKTHQLRSERREKKMYAPLSYSEERHALNYSARFNKQLNNATGVSGGINRMITILSSPASTPRKSTSVSHSYQSSAQVKKAIVPKLDISNGSFETTGNSQIAQHVVESKSARSLPKDRLALSNLSDTKSVLTARSVRPLAICNSSNISAYIDRENIIELIRIYDSTRQILHNDLVAKKARISELRNGVERSIKISVLRNLPNYCPTGFQCILRLPCCHYTFQNNERRLVGEFCQLCHVETRSTVLINIADCYGTDAYAK</sequence>
<feature type="region of interest" description="Disordered" evidence="1">
    <location>
        <begin position="143"/>
        <end position="168"/>
    </location>
</feature>
<evidence type="ECO:0000313" key="2">
    <source>
        <dbReference type="EMBL" id="EFO62445.1"/>
    </source>
</evidence>